<evidence type="ECO:0000313" key="1">
    <source>
        <dbReference type="EMBL" id="RKR80936.1"/>
    </source>
</evidence>
<gene>
    <name evidence="1" type="ORF">BDD43_1074</name>
</gene>
<dbReference type="AlphaFoldDB" id="A0A495IW09"/>
<reference evidence="1 2" key="1">
    <citation type="submission" date="2018-10" db="EMBL/GenBank/DDBJ databases">
        <title>Genomic Encyclopedia of Archaeal and Bacterial Type Strains, Phase II (KMG-II): from individual species to whole genera.</title>
        <authorList>
            <person name="Goeker M."/>
        </authorList>
    </citation>
    <scope>NUCLEOTIDE SEQUENCE [LARGE SCALE GENOMIC DNA]</scope>
    <source>
        <strain evidence="1 2">DSM 18602</strain>
    </source>
</reference>
<dbReference type="Proteomes" id="UP000268007">
    <property type="component" value="Unassembled WGS sequence"/>
</dbReference>
<keyword evidence="2" id="KW-1185">Reference proteome</keyword>
<evidence type="ECO:0000313" key="2">
    <source>
        <dbReference type="Proteomes" id="UP000268007"/>
    </source>
</evidence>
<organism evidence="1 2">
    <name type="scientific">Mucilaginibacter gracilis</name>
    <dbReference type="NCBI Taxonomy" id="423350"/>
    <lineage>
        <taxon>Bacteria</taxon>
        <taxon>Pseudomonadati</taxon>
        <taxon>Bacteroidota</taxon>
        <taxon>Sphingobacteriia</taxon>
        <taxon>Sphingobacteriales</taxon>
        <taxon>Sphingobacteriaceae</taxon>
        <taxon>Mucilaginibacter</taxon>
    </lineage>
</organism>
<name>A0A495IW09_9SPHI</name>
<sequence length="71" mass="8200">MKYSTLKYSGIRLNGAKNLPIRLQTNPVTRCLSIRDDIQITDNLRTGTCIVQVNTYKLKGKLSKFNMHKTW</sequence>
<comment type="caution">
    <text evidence="1">The sequence shown here is derived from an EMBL/GenBank/DDBJ whole genome shotgun (WGS) entry which is preliminary data.</text>
</comment>
<proteinExistence type="predicted"/>
<protein>
    <submittedName>
        <fullName evidence="1">Uncharacterized protein</fullName>
    </submittedName>
</protein>
<accession>A0A495IW09</accession>
<dbReference type="EMBL" id="RBKU01000001">
    <property type="protein sequence ID" value="RKR80936.1"/>
    <property type="molecule type" value="Genomic_DNA"/>
</dbReference>